<dbReference type="GO" id="GO:0016020">
    <property type="term" value="C:membrane"/>
    <property type="evidence" value="ECO:0007669"/>
    <property type="project" value="UniProtKB-SubCell"/>
</dbReference>
<dbReference type="PANTHER" id="PTHR48021:SF1">
    <property type="entry name" value="GH07001P-RELATED"/>
    <property type="match status" value="1"/>
</dbReference>
<evidence type="ECO:0000313" key="6">
    <source>
        <dbReference type="Proteomes" id="UP001321473"/>
    </source>
</evidence>
<keyword evidence="3" id="KW-1133">Transmembrane helix</keyword>
<dbReference type="Pfam" id="PF00083">
    <property type="entry name" value="Sugar_tr"/>
    <property type="match status" value="1"/>
</dbReference>
<keyword evidence="2" id="KW-0812">Transmembrane</keyword>
<evidence type="ECO:0000313" key="5">
    <source>
        <dbReference type="EMBL" id="KAK8779093.1"/>
    </source>
</evidence>
<dbReference type="GO" id="GO:0022857">
    <property type="term" value="F:transmembrane transporter activity"/>
    <property type="evidence" value="ECO:0007669"/>
    <property type="project" value="InterPro"/>
</dbReference>
<keyword evidence="4" id="KW-0472">Membrane</keyword>
<dbReference type="SUPFAM" id="SSF103473">
    <property type="entry name" value="MFS general substrate transporter"/>
    <property type="match status" value="1"/>
</dbReference>
<gene>
    <name evidence="5" type="ORF">V5799_019575</name>
</gene>
<evidence type="ECO:0000256" key="4">
    <source>
        <dbReference type="ARBA" id="ARBA00023136"/>
    </source>
</evidence>
<reference evidence="5 6" key="1">
    <citation type="journal article" date="2023" name="Arcadia Sci">
        <title>De novo assembly of a long-read Amblyomma americanum tick genome.</title>
        <authorList>
            <person name="Chou S."/>
            <person name="Poskanzer K.E."/>
            <person name="Rollins M."/>
            <person name="Thuy-Boun P.S."/>
        </authorList>
    </citation>
    <scope>NUCLEOTIDE SEQUENCE [LARGE SCALE GENOMIC DNA]</scope>
    <source>
        <strain evidence="5">F_SG_1</strain>
        <tissue evidence="5">Salivary glands</tissue>
    </source>
</reference>
<proteinExistence type="predicted"/>
<evidence type="ECO:0008006" key="7">
    <source>
        <dbReference type="Google" id="ProtNLM"/>
    </source>
</evidence>
<dbReference type="InterPro" id="IPR050549">
    <property type="entry name" value="MFS_Trehalose_Transporter"/>
</dbReference>
<organism evidence="5 6">
    <name type="scientific">Amblyomma americanum</name>
    <name type="common">Lone star tick</name>
    <dbReference type="NCBI Taxonomy" id="6943"/>
    <lineage>
        <taxon>Eukaryota</taxon>
        <taxon>Metazoa</taxon>
        <taxon>Ecdysozoa</taxon>
        <taxon>Arthropoda</taxon>
        <taxon>Chelicerata</taxon>
        <taxon>Arachnida</taxon>
        <taxon>Acari</taxon>
        <taxon>Parasitiformes</taxon>
        <taxon>Ixodida</taxon>
        <taxon>Ixodoidea</taxon>
        <taxon>Ixodidae</taxon>
        <taxon>Amblyomminae</taxon>
        <taxon>Amblyomma</taxon>
    </lineage>
</organism>
<dbReference type="InterPro" id="IPR036259">
    <property type="entry name" value="MFS_trans_sf"/>
</dbReference>
<dbReference type="AlphaFoldDB" id="A0AAQ4EXA4"/>
<sequence length="248" mass="26731">MSRQGSPELFIEDDRRPPMPRELLLTLAGSWTGSLCMGCTLGYSSPAKHSLASTFKDGLHGFDISVNDWYDPLLTIGAVLGAVSSGGATQALGRKAMLTVISLGFLSGWTVTYMAQGSTFHIYSGRFITGCSMGLISVLSPAYITEVTLPHNRGTMAEALECLHRIRGNRAEEECMAIEMVYVTAPIPPAHVLLAVHVSFLQQFSGINMVIFYTFALFSDAGLYITEADSSILIASLQVMMALDTSTS</sequence>
<keyword evidence="6" id="KW-1185">Reference proteome</keyword>
<accession>A0AAQ4EXA4</accession>
<dbReference type="PANTHER" id="PTHR48021">
    <property type="match status" value="1"/>
</dbReference>
<dbReference type="Proteomes" id="UP001321473">
    <property type="component" value="Unassembled WGS sequence"/>
</dbReference>
<evidence type="ECO:0000256" key="3">
    <source>
        <dbReference type="ARBA" id="ARBA00022989"/>
    </source>
</evidence>
<dbReference type="Gene3D" id="1.20.1250.20">
    <property type="entry name" value="MFS general substrate transporter like domains"/>
    <property type="match status" value="2"/>
</dbReference>
<dbReference type="InterPro" id="IPR005828">
    <property type="entry name" value="MFS_sugar_transport-like"/>
</dbReference>
<comment type="caution">
    <text evidence="5">The sequence shown here is derived from an EMBL/GenBank/DDBJ whole genome shotgun (WGS) entry which is preliminary data.</text>
</comment>
<protein>
    <recommendedName>
        <fullName evidence="7">Major facilitator superfamily (MFS) profile domain-containing protein</fullName>
    </recommendedName>
</protein>
<comment type="subcellular location">
    <subcellularLocation>
        <location evidence="1">Membrane</location>
    </subcellularLocation>
</comment>
<evidence type="ECO:0000256" key="1">
    <source>
        <dbReference type="ARBA" id="ARBA00004370"/>
    </source>
</evidence>
<dbReference type="EMBL" id="JARKHS020010178">
    <property type="protein sequence ID" value="KAK8779093.1"/>
    <property type="molecule type" value="Genomic_DNA"/>
</dbReference>
<name>A0AAQ4EXA4_AMBAM</name>
<evidence type="ECO:0000256" key="2">
    <source>
        <dbReference type="ARBA" id="ARBA00022692"/>
    </source>
</evidence>